<dbReference type="EMBL" id="CP043026">
    <property type="protein sequence ID" value="QEH61957.1"/>
    <property type="molecule type" value="Genomic_DNA"/>
</dbReference>
<reference evidence="1 2" key="1">
    <citation type="submission" date="2019-08" db="EMBL/GenBank/DDBJ databases">
        <title>Complete genome sequence of Spiroplasma chinense CCH (DSM 19755).</title>
        <authorList>
            <person name="Shen H.-Y."/>
            <person name="Lin Y.-C."/>
            <person name="Chou L."/>
            <person name="Kuo C.-H."/>
        </authorList>
    </citation>
    <scope>NUCLEOTIDE SEQUENCE [LARGE SCALE GENOMIC DNA]</scope>
    <source>
        <strain evidence="1 2">CCH</strain>
    </source>
</reference>
<name>A0A5B9Y6S0_9MOLU</name>
<accession>A0A5B9Y6S0</accession>
<dbReference type="RefSeq" id="WP_166508333.1">
    <property type="nucleotide sequence ID" value="NZ_CP043026.1"/>
</dbReference>
<protein>
    <submittedName>
        <fullName evidence="1">Uncharacterized protein</fullName>
    </submittedName>
</protein>
<dbReference type="KEGG" id="schi:SCHIN_v1c07620"/>
<evidence type="ECO:0000313" key="1">
    <source>
        <dbReference type="EMBL" id="QEH61957.1"/>
    </source>
</evidence>
<evidence type="ECO:0000313" key="2">
    <source>
        <dbReference type="Proteomes" id="UP000323144"/>
    </source>
</evidence>
<organism evidence="1 2">
    <name type="scientific">Spiroplasma chinense</name>
    <dbReference type="NCBI Taxonomy" id="216932"/>
    <lineage>
        <taxon>Bacteria</taxon>
        <taxon>Bacillati</taxon>
        <taxon>Mycoplasmatota</taxon>
        <taxon>Mollicutes</taxon>
        <taxon>Entomoplasmatales</taxon>
        <taxon>Spiroplasmataceae</taxon>
        <taxon>Spiroplasma</taxon>
    </lineage>
</organism>
<proteinExistence type="predicted"/>
<gene>
    <name evidence="1" type="ORF">SCHIN_v1c07620</name>
</gene>
<sequence length="131" mass="14943">MRITEKWIKKDIIDPPFSIEECSLFLGDVGGVNDTEKILNNIIDIINIKKTETVELYCIKSSSSSFKFYILTGNFKVESQGNGMNIGYDGGGPKRFARFLSNLFDIDKEKILSDLKENLSDNYSLYFKFSD</sequence>
<dbReference type="AlphaFoldDB" id="A0A5B9Y6S0"/>
<keyword evidence="2" id="KW-1185">Reference proteome</keyword>
<dbReference type="Proteomes" id="UP000323144">
    <property type="component" value="Chromosome"/>
</dbReference>